<evidence type="ECO:0000256" key="3">
    <source>
        <dbReference type="SAM" id="Phobius"/>
    </source>
</evidence>
<keyword evidence="6" id="KW-1185">Reference proteome</keyword>
<feature type="region of interest" description="Disordered" evidence="2">
    <location>
        <begin position="1687"/>
        <end position="1714"/>
    </location>
</feature>
<dbReference type="GO" id="GO:0005737">
    <property type="term" value="C:cytoplasm"/>
    <property type="evidence" value="ECO:0007669"/>
    <property type="project" value="TreeGrafter"/>
</dbReference>
<dbReference type="SMART" id="SM00806">
    <property type="entry name" value="AIP3"/>
    <property type="match status" value="1"/>
</dbReference>
<feature type="compositionally biased region" description="Acidic residues" evidence="2">
    <location>
        <begin position="1133"/>
        <end position="1143"/>
    </location>
</feature>
<reference evidence="5 6" key="1">
    <citation type="journal article" date="2020" name="ISME J.">
        <title>Uncovering the hidden diversity of litter-decomposition mechanisms in mushroom-forming fungi.</title>
        <authorList>
            <person name="Floudas D."/>
            <person name="Bentzer J."/>
            <person name="Ahren D."/>
            <person name="Johansson T."/>
            <person name="Persson P."/>
            <person name="Tunlid A."/>
        </authorList>
    </citation>
    <scope>NUCLEOTIDE SEQUENCE [LARGE SCALE GENOMIC DNA]</scope>
    <source>
        <strain evidence="5 6">CBS 175.51</strain>
    </source>
</reference>
<feature type="compositionally biased region" description="Low complexity" evidence="2">
    <location>
        <begin position="975"/>
        <end position="1002"/>
    </location>
</feature>
<keyword evidence="3" id="KW-0812">Transmembrane</keyword>
<protein>
    <recommendedName>
        <fullName evidence="4">Actin interacting protein 3 C-terminal domain-containing protein</fullName>
    </recommendedName>
</protein>
<feature type="compositionally biased region" description="Low complexity" evidence="2">
    <location>
        <begin position="711"/>
        <end position="722"/>
    </location>
</feature>
<dbReference type="Proteomes" id="UP000541558">
    <property type="component" value="Unassembled WGS sequence"/>
</dbReference>
<feature type="region of interest" description="Disordered" evidence="2">
    <location>
        <begin position="944"/>
        <end position="1067"/>
    </location>
</feature>
<evidence type="ECO:0000256" key="2">
    <source>
        <dbReference type="SAM" id="MobiDB-lite"/>
    </source>
</evidence>
<evidence type="ECO:0000256" key="1">
    <source>
        <dbReference type="ARBA" id="ARBA00023054"/>
    </source>
</evidence>
<name>A0A8H5CAZ0_9AGAR</name>
<dbReference type="Pfam" id="PF03915">
    <property type="entry name" value="AIP3"/>
    <property type="match status" value="1"/>
</dbReference>
<dbReference type="InterPro" id="IPR056279">
    <property type="entry name" value="Aip3p_Bud6_N"/>
</dbReference>
<evidence type="ECO:0000259" key="4">
    <source>
        <dbReference type="SMART" id="SM00806"/>
    </source>
</evidence>
<dbReference type="PANTHER" id="PTHR22741:SF10">
    <property type="entry name" value="COILED-COIL DOMAIN-CONTAINING PROTEIN CG32809"/>
    <property type="match status" value="1"/>
</dbReference>
<feature type="region of interest" description="Disordered" evidence="2">
    <location>
        <begin position="689"/>
        <end position="735"/>
    </location>
</feature>
<dbReference type="GO" id="GO:0030010">
    <property type="term" value="P:establishment of cell polarity"/>
    <property type="evidence" value="ECO:0007669"/>
    <property type="project" value="TreeGrafter"/>
</dbReference>
<evidence type="ECO:0000313" key="5">
    <source>
        <dbReference type="EMBL" id="KAF5338404.1"/>
    </source>
</evidence>
<feature type="compositionally biased region" description="Pro residues" evidence="2">
    <location>
        <begin position="957"/>
        <end position="974"/>
    </location>
</feature>
<feature type="domain" description="Actin interacting protein 3 C-terminal" evidence="4">
    <location>
        <begin position="1210"/>
        <end position="1683"/>
    </location>
</feature>
<comment type="caution">
    <text evidence="5">The sequence shown here is derived from an EMBL/GenBank/DDBJ whole genome shotgun (WGS) entry which is preliminary data.</text>
</comment>
<dbReference type="InterPro" id="IPR029052">
    <property type="entry name" value="Metallo-depent_PP-like"/>
</dbReference>
<dbReference type="Gene3D" id="2.100.10.50">
    <property type="match status" value="1"/>
</dbReference>
<feature type="compositionally biased region" description="Low complexity" evidence="2">
    <location>
        <begin position="1038"/>
        <end position="1060"/>
    </location>
</feature>
<feature type="region of interest" description="Disordered" evidence="2">
    <location>
        <begin position="1102"/>
        <end position="1201"/>
    </location>
</feature>
<dbReference type="Pfam" id="PF00149">
    <property type="entry name" value="Metallophos"/>
    <property type="match status" value="1"/>
</dbReference>
<dbReference type="PANTHER" id="PTHR22741">
    <property type="entry name" value="P140CAP/SNIP-RELATED"/>
    <property type="match status" value="1"/>
</dbReference>
<dbReference type="SUPFAM" id="SSF56300">
    <property type="entry name" value="Metallo-dependent phosphatases"/>
    <property type="match status" value="1"/>
</dbReference>
<feature type="compositionally biased region" description="Low complexity" evidence="2">
    <location>
        <begin position="901"/>
        <end position="911"/>
    </location>
</feature>
<dbReference type="Pfam" id="PF23153">
    <property type="entry name" value="Aip3p_Bud6_N"/>
    <property type="match status" value="1"/>
</dbReference>
<proteinExistence type="predicted"/>
<dbReference type="GO" id="GO:0005519">
    <property type="term" value="F:cytoskeletal regulatory protein binding"/>
    <property type="evidence" value="ECO:0007669"/>
    <property type="project" value="InterPro"/>
</dbReference>
<keyword evidence="3" id="KW-0472">Membrane</keyword>
<dbReference type="InterPro" id="IPR051825">
    <property type="entry name" value="SRCIN1"/>
</dbReference>
<dbReference type="InterPro" id="IPR004843">
    <property type="entry name" value="Calcineurin-like_PHP"/>
</dbReference>
<dbReference type="OrthoDB" id="783096at2759"/>
<dbReference type="Gene3D" id="1.20.58.1540">
    <property type="entry name" value="Actin interacting protein 3, C-terminal domain"/>
    <property type="match status" value="1"/>
</dbReference>
<feature type="transmembrane region" description="Helical" evidence="3">
    <location>
        <begin position="12"/>
        <end position="37"/>
    </location>
</feature>
<keyword evidence="3" id="KW-1133">Transmembrane helix</keyword>
<dbReference type="EMBL" id="JAACJK010000014">
    <property type="protein sequence ID" value="KAF5338404.1"/>
    <property type="molecule type" value="Genomic_DNA"/>
</dbReference>
<dbReference type="GO" id="GO:0016787">
    <property type="term" value="F:hydrolase activity"/>
    <property type="evidence" value="ECO:0007669"/>
    <property type="project" value="InterPro"/>
</dbReference>
<dbReference type="Gene3D" id="3.60.21.10">
    <property type="match status" value="1"/>
</dbReference>
<feature type="region of interest" description="Disordered" evidence="2">
    <location>
        <begin position="1584"/>
        <end position="1612"/>
    </location>
</feature>
<sequence length="1714" mass="189865">MVSCAGFKFFRGIRSVCVPITTFIGLSLLLTWLFILYQPNHGPGKKQKISWQSWESIFVDQSIPSRPTINKPGKNQTLETGAGSGSVKTGVDWWNVSKPEKQIDFNSLPLDTWSPLLPHDTGLSEIAVSKCFIDPSLADELCNPETTQADDAIRGKWVRVWPNLNAEGGYMSGYLNLYYRRTRRQDVELITDIKLLPDQEQPSSDPEADHWHMVKTSLRAGRLRQPPLFLWYKTGKTAGSMTHEEKQNLITELDVNYGDDVPWYGFDNLEPPTTEKMGRVQSTRISIRRGVHLPPQAPPLHFSRDGKFKVLQVADLHYSVSQGVCRDTLLSPCVNSDNLTNTLIGHMLDVEKPDLVVFSGDQLNGQGTSWDGKSVLAKFAKAVMERKVPWAAVFGNHDEEDGLAKEWQVNLMRSLPYSLVHRGPKDIHGVGNYLLKVKSADASKTHLLTLYFLDSGSYSSGFSDFFGLFHATEYDWIRQSQIDWFLQESATISPIQRPFSPDTGKDMGDIWKRQDISDQITPTTSKLAKPNAMMFFHMPLPETYNKADTDPRTGKSLDVGISGQETAGNAKKNDGFFEKGILKALESDHTSHEDIPEVKVIGNGHCHLTENCRRVNGVWFCFGGGGFDRRFRVFEISDYGETIRTYKRTEKDEVVDSMLLAGPGAPQLSPASELLIFFHLLPERPSPLSLSSMSSRGQQQANGHSRRDAHSSISSATSTGSSRTDRAASTRSGANPAVESAVTRLLVSIKALLESLTQWSQSRVDENYVSDVYVRLGNDFNAAVAAFAAFNIDMAELVSVPEDLRAILEQCLAEEATAENLEIYLPEVRQIITNLLQGLRAKQSIYRRIVSDHRHRSGDGAQGPGHERTASKARTHKSHASVSRSVAEDDGGNRQDGGAGSLSRRSAAGSTRNRRDVNSQQVNNNNEPFVGGFAPTIAEYHAGTEAQTIPDRRSSPRPLPPPGERTTSPQPPSLPELSLADTSASTTPFPTDDQTPTAPPSTIQTPQVPATVKRYSLVDRPTATSPPPTLPTVNVVEPSSPTPDLTTTTSNINGSTSPSTENIPLEPSPAVANSLAALKKNDVLERRASKRFSIYNISKMTGASTTRERSVRNHPNRRSLASNAPPTATELEVLTEEADEEAEMPMQAASRSRPISRVASPERPAKAESSTSAGRRPVVSPTKAPEVLPSPPEMDAVSNREGSSSRITVFLQLGREVKKVAIEPPLSFASLRVLFVDKFSYNPGQDNFPAIYIRDPSSGVQYELEDVEEVQDKCLLSLNIEALDQIKQHIDSQMSALSQDIKDLKTAVASSQKQVVMTPMMGDMTIQPLAESTPARPSDRQFQHVARRLSRFVGKDPSMIASMVTQQSSPPTNYVMPQITGGSMLQQQMTGASVMSEYTGRVVQDLKTQFDEVQNLRRDLATLRQIYTEFMKSTKETLGTLRSQTQSVKQLATTNIGGARAYIDSGKKKLDARSQDVLTDVEKLQDTVERVKDDVIKRNTTPKPAYFKGILKDIEATAAELESLKEHIKTVKPMWKKTWEEELQNIVEEQQFLTHQEEFLSDLVEDHKAVMEIYGHVEKIVSLRGPQTNGPTRVRGRGPAFRPPPPEEGHNGLSTVMLEIRGAQVDPEKRLKAIEESQRNRELEKSMKGDDMQLELQEFVGQKKLRMTGGAEEVERLRQKKDEMNLKTMFNPGNSLPSLHVGGEETGNFDPPSP</sequence>
<dbReference type="InterPro" id="IPR022782">
    <property type="entry name" value="AIP3-like_C"/>
</dbReference>
<dbReference type="GO" id="GO:0051286">
    <property type="term" value="C:cell tip"/>
    <property type="evidence" value="ECO:0007669"/>
    <property type="project" value="TreeGrafter"/>
</dbReference>
<organism evidence="5 6">
    <name type="scientific">Ephemerocybe angulata</name>
    <dbReference type="NCBI Taxonomy" id="980116"/>
    <lineage>
        <taxon>Eukaryota</taxon>
        <taxon>Fungi</taxon>
        <taxon>Dikarya</taxon>
        <taxon>Basidiomycota</taxon>
        <taxon>Agaricomycotina</taxon>
        <taxon>Agaricomycetes</taxon>
        <taxon>Agaricomycetidae</taxon>
        <taxon>Agaricales</taxon>
        <taxon>Agaricineae</taxon>
        <taxon>Psathyrellaceae</taxon>
        <taxon>Ephemerocybe</taxon>
    </lineage>
</organism>
<evidence type="ECO:0000313" key="6">
    <source>
        <dbReference type="Proteomes" id="UP000541558"/>
    </source>
</evidence>
<dbReference type="CDD" id="cd07383">
    <property type="entry name" value="MPP_Dcr2"/>
    <property type="match status" value="1"/>
</dbReference>
<keyword evidence="1" id="KW-0175">Coiled coil</keyword>
<accession>A0A8H5CAZ0</accession>
<gene>
    <name evidence="5" type="ORF">D9611_012495</name>
</gene>
<dbReference type="InterPro" id="IPR005613">
    <property type="entry name" value="AIP3_C"/>
</dbReference>
<feature type="region of interest" description="Disordered" evidence="2">
    <location>
        <begin position="852"/>
        <end position="932"/>
    </location>
</feature>
<feature type="compositionally biased region" description="Polar residues" evidence="2">
    <location>
        <begin position="918"/>
        <end position="927"/>
    </location>
</feature>